<keyword evidence="2" id="KW-1185">Reference proteome</keyword>
<evidence type="ECO:0000313" key="2">
    <source>
        <dbReference type="Proteomes" id="UP000824782"/>
    </source>
</evidence>
<sequence>MDLPFEDAGQLRDPMYRKSEALLKKAWDTSMLNLKTNLTATSVARTLLFWLKELENYVKDHTPREIILENIPLLRLAAAFLDWCRSRVHQIFS</sequence>
<dbReference type="EMBL" id="WNYA01090435">
    <property type="protein sequence ID" value="KAG8534794.1"/>
    <property type="molecule type" value="Genomic_DNA"/>
</dbReference>
<name>A0AAV6YHH5_ENGPU</name>
<dbReference type="Gene3D" id="1.10.287.3160">
    <property type="match status" value="1"/>
</dbReference>
<dbReference type="AlphaFoldDB" id="A0AAV6YHH5"/>
<comment type="caution">
    <text evidence="1">The sequence shown here is derived from an EMBL/GenBank/DDBJ whole genome shotgun (WGS) entry which is preliminary data.</text>
</comment>
<proteinExistence type="predicted"/>
<gene>
    <name evidence="1" type="ORF">GDO81_018521</name>
</gene>
<accession>A0AAV6YHH5</accession>
<dbReference type="Proteomes" id="UP000824782">
    <property type="component" value="Unassembled WGS sequence"/>
</dbReference>
<evidence type="ECO:0000313" key="1">
    <source>
        <dbReference type="EMBL" id="KAG8534794.1"/>
    </source>
</evidence>
<organism evidence="1 2">
    <name type="scientific">Engystomops pustulosus</name>
    <name type="common">Tungara frog</name>
    <name type="synonym">Physalaemus pustulosus</name>
    <dbReference type="NCBI Taxonomy" id="76066"/>
    <lineage>
        <taxon>Eukaryota</taxon>
        <taxon>Metazoa</taxon>
        <taxon>Chordata</taxon>
        <taxon>Craniata</taxon>
        <taxon>Vertebrata</taxon>
        <taxon>Euteleostomi</taxon>
        <taxon>Amphibia</taxon>
        <taxon>Batrachia</taxon>
        <taxon>Anura</taxon>
        <taxon>Neobatrachia</taxon>
        <taxon>Hyloidea</taxon>
        <taxon>Leptodactylidae</taxon>
        <taxon>Leiuperinae</taxon>
        <taxon>Engystomops</taxon>
    </lineage>
</organism>
<protein>
    <submittedName>
        <fullName evidence="1">Uncharacterized protein</fullName>
    </submittedName>
</protein>
<reference evidence="1" key="1">
    <citation type="thesis" date="2020" institute="ProQuest LLC" country="789 East Eisenhower Parkway, Ann Arbor, MI, USA">
        <title>Comparative Genomics and Chromosome Evolution.</title>
        <authorList>
            <person name="Mudd A.B."/>
        </authorList>
    </citation>
    <scope>NUCLEOTIDE SEQUENCE</scope>
    <source>
        <strain evidence="1">237g6f4</strain>
        <tissue evidence="1">Blood</tissue>
    </source>
</reference>